<sequence length="57" mass="6301">MEHSTLIHKGPSPLPLSAITTCSFLARYMRVRPYGGWGIVARIHISVLGAFDTAWMS</sequence>
<keyword evidence="2" id="KW-1185">Reference proteome</keyword>
<dbReference type="Proteomes" id="UP000277580">
    <property type="component" value="Unassembled WGS sequence"/>
</dbReference>
<gene>
    <name evidence="1" type="ORF">P167DRAFT_536136</name>
</gene>
<accession>A0A3N4KSK7</accession>
<evidence type="ECO:0000313" key="1">
    <source>
        <dbReference type="EMBL" id="RPB12272.1"/>
    </source>
</evidence>
<dbReference type="EMBL" id="ML119130">
    <property type="protein sequence ID" value="RPB12272.1"/>
    <property type="molecule type" value="Genomic_DNA"/>
</dbReference>
<name>A0A3N4KSK7_9PEZI</name>
<organism evidence="1 2">
    <name type="scientific">Morchella conica CCBAS932</name>
    <dbReference type="NCBI Taxonomy" id="1392247"/>
    <lineage>
        <taxon>Eukaryota</taxon>
        <taxon>Fungi</taxon>
        <taxon>Dikarya</taxon>
        <taxon>Ascomycota</taxon>
        <taxon>Pezizomycotina</taxon>
        <taxon>Pezizomycetes</taxon>
        <taxon>Pezizales</taxon>
        <taxon>Morchellaceae</taxon>
        <taxon>Morchella</taxon>
    </lineage>
</organism>
<reference evidence="1 2" key="1">
    <citation type="journal article" date="2018" name="Nat. Ecol. Evol.">
        <title>Pezizomycetes genomes reveal the molecular basis of ectomycorrhizal truffle lifestyle.</title>
        <authorList>
            <person name="Murat C."/>
            <person name="Payen T."/>
            <person name="Noel B."/>
            <person name="Kuo A."/>
            <person name="Morin E."/>
            <person name="Chen J."/>
            <person name="Kohler A."/>
            <person name="Krizsan K."/>
            <person name="Balestrini R."/>
            <person name="Da Silva C."/>
            <person name="Montanini B."/>
            <person name="Hainaut M."/>
            <person name="Levati E."/>
            <person name="Barry K.W."/>
            <person name="Belfiori B."/>
            <person name="Cichocki N."/>
            <person name="Clum A."/>
            <person name="Dockter R.B."/>
            <person name="Fauchery L."/>
            <person name="Guy J."/>
            <person name="Iotti M."/>
            <person name="Le Tacon F."/>
            <person name="Lindquist E.A."/>
            <person name="Lipzen A."/>
            <person name="Malagnac F."/>
            <person name="Mello A."/>
            <person name="Molinier V."/>
            <person name="Miyauchi S."/>
            <person name="Poulain J."/>
            <person name="Riccioni C."/>
            <person name="Rubini A."/>
            <person name="Sitrit Y."/>
            <person name="Splivallo R."/>
            <person name="Traeger S."/>
            <person name="Wang M."/>
            <person name="Zifcakova L."/>
            <person name="Wipf D."/>
            <person name="Zambonelli A."/>
            <person name="Paolocci F."/>
            <person name="Nowrousian M."/>
            <person name="Ottonello S."/>
            <person name="Baldrian P."/>
            <person name="Spatafora J.W."/>
            <person name="Henrissat B."/>
            <person name="Nagy L.G."/>
            <person name="Aury J.M."/>
            <person name="Wincker P."/>
            <person name="Grigoriev I.V."/>
            <person name="Bonfante P."/>
            <person name="Martin F.M."/>
        </authorList>
    </citation>
    <scope>NUCLEOTIDE SEQUENCE [LARGE SCALE GENOMIC DNA]</scope>
    <source>
        <strain evidence="1 2">CCBAS932</strain>
    </source>
</reference>
<protein>
    <submittedName>
        <fullName evidence="1">Uncharacterized protein</fullName>
    </submittedName>
</protein>
<proteinExistence type="predicted"/>
<evidence type="ECO:0000313" key="2">
    <source>
        <dbReference type="Proteomes" id="UP000277580"/>
    </source>
</evidence>
<dbReference type="AlphaFoldDB" id="A0A3N4KSK7"/>
<dbReference type="InParanoid" id="A0A3N4KSK7"/>